<gene>
    <name evidence="7 9" type="primary">pyrE</name>
    <name evidence="9" type="ORF">OXH18_12695</name>
</gene>
<evidence type="ECO:0000256" key="1">
    <source>
        <dbReference type="ARBA" id="ARBA00004889"/>
    </source>
</evidence>
<dbReference type="KEGG" id="tsin:OXH18_12695"/>
<keyword evidence="5 7" id="KW-0460">Magnesium</keyword>
<dbReference type="SUPFAM" id="SSF53271">
    <property type="entry name" value="PRTase-like"/>
    <property type="match status" value="1"/>
</dbReference>
<organism evidence="9 10">
    <name type="scientific">Thermocoleostomius sinensis A174</name>
    <dbReference type="NCBI Taxonomy" id="2016057"/>
    <lineage>
        <taxon>Bacteria</taxon>
        <taxon>Bacillati</taxon>
        <taxon>Cyanobacteriota</taxon>
        <taxon>Cyanophyceae</taxon>
        <taxon>Oculatellales</taxon>
        <taxon>Oculatellaceae</taxon>
        <taxon>Thermocoleostomius</taxon>
    </lineage>
</organism>
<dbReference type="EMBL" id="CP113797">
    <property type="protein sequence ID" value="WAL58055.1"/>
    <property type="molecule type" value="Genomic_DNA"/>
</dbReference>
<dbReference type="GO" id="GO:0019856">
    <property type="term" value="P:pyrimidine nucleobase biosynthetic process"/>
    <property type="evidence" value="ECO:0007669"/>
    <property type="project" value="TreeGrafter"/>
</dbReference>
<evidence type="ECO:0000256" key="6">
    <source>
        <dbReference type="ARBA" id="ARBA00022975"/>
    </source>
</evidence>
<accession>A0A9E9C9T0</accession>
<dbReference type="HAMAP" id="MF_01208">
    <property type="entry name" value="PyrE"/>
    <property type="match status" value="1"/>
</dbReference>
<dbReference type="FunFam" id="3.40.50.2020:FF:000029">
    <property type="entry name" value="Orotate phosphoribosyltransferase"/>
    <property type="match status" value="1"/>
</dbReference>
<dbReference type="GO" id="GO:0004588">
    <property type="term" value="F:orotate phosphoribosyltransferase activity"/>
    <property type="evidence" value="ECO:0007669"/>
    <property type="project" value="UniProtKB-UniRule"/>
</dbReference>
<dbReference type="PANTHER" id="PTHR19278">
    <property type="entry name" value="OROTATE PHOSPHORIBOSYLTRANSFERASE"/>
    <property type="match status" value="1"/>
</dbReference>
<dbReference type="GO" id="GO:0044205">
    <property type="term" value="P:'de novo' UMP biosynthetic process"/>
    <property type="evidence" value="ECO:0007669"/>
    <property type="project" value="UniProtKB-UniRule"/>
</dbReference>
<protein>
    <recommendedName>
        <fullName evidence="2 7">Orotate phosphoribosyltransferase</fullName>
        <shortName evidence="7">OPRT</shortName>
        <shortName evidence="7">OPRTase</shortName>
        <ecNumber evidence="2 7">2.4.2.10</ecNumber>
    </recommendedName>
</protein>
<dbReference type="Gene3D" id="3.40.50.2020">
    <property type="match status" value="1"/>
</dbReference>
<name>A0A9E9C9T0_9CYAN</name>
<comment type="caution">
    <text evidence="7">Lacks conserved residue(s) required for the propagation of feature annotation.</text>
</comment>
<dbReference type="InterPro" id="IPR023031">
    <property type="entry name" value="OPRT"/>
</dbReference>
<dbReference type="InterPro" id="IPR000836">
    <property type="entry name" value="PRTase_dom"/>
</dbReference>
<evidence type="ECO:0000256" key="7">
    <source>
        <dbReference type="HAMAP-Rule" id="MF_01208"/>
    </source>
</evidence>
<dbReference type="CDD" id="cd06223">
    <property type="entry name" value="PRTases_typeI"/>
    <property type="match status" value="1"/>
</dbReference>
<comment type="catalytic activity">
    <reaction evidence="7">
        <text>orotidine 5'-phosphate + diphosphate = orotate + 5-phospho-alpha-D-ribose 1-diphosphate</text>
        <dbReference type="Rhea" id="RHEA:10380"/>
        <dbReference type="ChEBI" id="CHEBI:30839"/>
        <dbReference type="ChEBI" id="CHEBI:33019"/>
        <dbReference type="ChEBI" id="CHEBI:57538"/>
        <dbReference type="ChEBI" id="CHEBI:58017"/>
        <dbReference type="EC" id="2.4.2.10"/>
    </reaction>
</comment>
<feature type="binding site" evidence="7">
    <location>
        <position position="117"/>
    </location>
    <ligand>
        <name>5-phospho-alpha-D-ribose 1-diphosphate</name>
        <dbReference type="ChEBI" id="CHEBI:58017"/>
        <note>ligand shared between dimeric partners</note>
    </ligand>
</feature>
<feature type="binding site" evidence="7">
    <location>
        <position position="148"/>
    </location>
    <ligand>
        <name>orotate</name>
        <dbReference type="ChEBI" id="CHEBI:30839"/>
    </ligand>
</feature>
<dbReference type="PANTHER" id="PTHR19278:SF9">
    <property type="entry name" value="URIDINE 5'-MONOPHOSPHATE SYNTHASE"/>
    <property type="match status" value="1"/>
</dbReference>
<feature type="binding site" evidence="7">
    <location>
        <position position="121"/>
    </location>
    <ligand>
        <name>5-phospho-alpha-D-ribose 1-diphosphate</name>
        <dbReference type="ChEBI" id="CHEBI:58017"/>
        <note>ligand shared between dimeric partners</note>
    </ligand>
</feature>
<dbReference type="NCBIfam" id="TIGR00336">
    <property type="entry name" value="pyrE"/>
    <property type="match status" value="1"/>
</dbReference>
<keyword evidence="3 7" id="KW-0328">Glycosyltransferase</keyword>
<dbReference type="Proteomes" id="UP001163152">
    <property type="component" value="Chromosome"/>
</dbReference>
<evidence type="ECO:0000256" key="5">
    <source>
        <dbReference type="ARBA" id="ARBA00022842"/>
    </source>
</evidence>
<evidence type="ECO:0000256" key="4">
    <source>
        <dbReference type="ARBA" id="ARBA00022679"/>
    </source>
</evidence>
<evidence type="ECO:0000256" key="2">
    <source>
        <dbReference type="ARBA" id="ARBA00011971"/>
    </source>
</evidence>
<comment type="cofactor">
    <cofactor evidence="7">
        <name>Mg(2+)</name>
        <dbReference type="ChEBI" id="CHEBI:18420"/>
    </cofactor>
</comment>
<dbReference type="AlphaFoldDB" id="A0A9E9C9T0"/>
<evidence type="ECO:0000256" key="3">
    <source>
        <dbReference type="ARBA" id="ARBA00022676"/>
    </source>
</evidence>
<evidence type="ECO:0000313" key="9">
    <source>
        <dbReference type="EMBL" id="WAL58055.1"/>
    </source>
</evidence>
<feature type="binding site" evidence="7">
    <location>
        <position position="176"/>
    </location>
    <ligand>
        <name>orotate</name>
        <dbReference type="ChEBI" id="CHEBI:30839"/>
    </ligand>
</feature>
<dbReference type="EC" id="2.4.2.10" evidence="2 7"/>
<dbReference type="InterPro" id="IPR029057">
    <property type="entry name" value="PRTase-like"/>
</dbReference>
<reference evidence="9" key="1">
    <citation type="submission" date="2022-12" db="EMBL/GenBank/DDBJ databases">
        <title>Polyphasic identification of a Novel Hot-Spring Cyanobacterium Ocullathermofonsia sinensis gen nov. sp. nov. and Genomic Insights on its Adaptations to the Thermal Habitat.</title>
        <authorList>
            <person name="Daroch M."/>
            <person name="Tang J."/>
            <person name="Jiang Y."/>
        </authorList>
    </citation>
    <scope>NUCLEOTIDE SEQUENCE</scope>
    <source>
        <strain evidence="9">PKUAC-SCTA174</strain>
    </source>
</reference>
<feature type="binding site" evidence="7">
    <location>
        <position position="123"/>
    </location>
    <ligand>
        <name>5-phospho-alpha-D-ribose 1-diphosphate</name>
        <dbReference type="ChEBI" id="CHEBI:58017"/>
        <note>ligand shared between dimeric partners</note>
    </ligand>
</feature>
<evidence type="ECO:0000313" key="10">
    <source>
        <dbReference type="Proteomes" id="UP001163152"/>
    </source>
</evidence>
<comment type="similarity">
    <text evidence="7">Belongs to the purine/pyrimidine phosphoribosyltransferase family. PyrE subfamily.</text>
</comment>
<keyword evidence="10" id="KW-1185">Reference proteome</keyword>
<dbReference type="Pfam" id="PF14681">
    <property type="entry name" value="UPRTase"/>
    <property type="match status" value="1"/>
</dbReference>
<proteinExistence type="inferred from homology"/>
<comment type="function">
    <text evidence="7">Catalyzes the transfer of a ribosyl phosphate group from 5-phosphoribose 1-diphosphate to orotate, leading to the formation of orotidine monophosphate (OMP).</text>
</comment>
<dbReference type="InterPro" id="IPR004467">
    <property type="entry name" value="Or_phspho_trans_dom"/>
</dbReference>
<comment type="subunit">
    <text evidence="7">Homodimer.</text>
</comment>
<dbReference type="RefSeq" id="WP_268607451.1">
    <property type="nucleotide sequence ID" value="NZ_CP113797.1"/>
</dbReference>
<dbReference type="GO" id="GO:0000287">
    <property type="term" value="F:magnesium ion binding"/>
    <property type="evidence" value="ECO:0007669"/>
    <property type="project" value="UniProtKB-UniRule"/>
</dbReference>
<keyword evidence="6 7" id="KW-0665">Pyrimidine biosynthesis</keyword>
<evidence type="ECO:0000259" key="8">
    <source>
        <dbReference type="Pfam" id="PF14681"/>
    </source>
</evidence>
<feature type="binding site" description="in other chain" evidence="7">
    <location>
        <begin position="144"/>
        <end position="152"/>
    </location>
    <ligand>
        <name>5-phospho-alpha-D-ribose 1-diphosphate</name>
        <dbReference type="ChEBI" id="CHEBI:58017"/>
        <note>ligand shared between dimeric partners</note>
    </ligand>
</feature>
<comment type="pathway">
    <text evidence="1 7">Pyrimidine metabolism; UMP biosynthesis via de novo pathway; UMP from orotate: step 1/2.</text>
</comment>
<feature type="binding site" description="in other chain" evidence="7">
    <location>
        <position position="118"/>
    </location>
    <ligand>
        <name>5-phospho-alpha-D-ribose 1-diphosphate</name>
        <dbReference type="ChEBI" id="CHEBI:58017"/>
        <note>ligand shared between dimeric partners</note>
    </ligand>
</feature>
<feature type="domain" description="Phosphoribosyltransferase" evidence="8">
    <location>
        <begin position="106"/>
        <end position="173"/>
    </location>
</feature>
<keyword evidence="4 7" id="KW-0808">Transferase</keyword>
<sequence>MPNQPFRRLSVFEATTFVVQADRAALRQYLLDLFCDVAYQEGEFTLSSGQHSAYYINGKQVTLHPQGGVAVGRILVSQLPVETIAVAGLTLGADPMVTATSVTAAYEGRSITPLIVRKEAKGHGTQAYIEGPVLAPNSEVVVLEDVVTTGQSALKAVDRLRQAGYQVNRILALVDRHQGGAELYANQGIEFEAVFSISEIQARLAELY</sequence>